<evidence type="ECO:0000256" key="4">
    <source>
        <dbReference type="SAM" id="Phobius"/>
    </source>
</evidence>
<dbReference type="PANTHER" id="PTHR11486">
    <property type="entry name" value="FIBROBLAST GROWTH FACTOR"/>
    <property type="match status" value="1"/>
</dbReference>
<dbReference type="InterPro" id="IPR002209">
    <property type="entry name" value="Fibroblast_GF_fam"/>
</dbReference>
<evidence type="ECO:0000313" key="5">
    <source>
        <dbReference type="EMBL" id="KAJ1086111.1"/>
    </source>
</evidence>
<dbReference type="Pfam" id="PF00167">
    <property type="entry name" value="FGF"/>
    <property type="match status" value="1"/>
</dbReference>
<evidence type="ECO:0000256" key="3">
    <source>
        <dbReference type="RuleBase" id="RU049442"/>
    </source>
</evidence>
<dbReference type="EMBL" id="JANPWB010000016">
    <property type="protein sequence ID" value="KAJ1086111.1"/>
    <property type="molecule type" value="Genomic_DNA"/>
</dbReference>
<dbReference type="PROSITE" id="PS00247">
    <property type="entry name" value="HBGF_FGF"/>
    <property type="match status" value="1"/>
</dbReference>
<dbReference type="Proteomes" id="UP001066276">
    <property type="component" value="Chromosome 12"/>
</dbReference>
<comment type="similarity">
    <text evidence="1 3">Belongs to the heparin-binding growth factors family.</text>
</comment>
<dbReference type="PRINTS" id="PR00262">
    <property type="entry name" value="IL1HBGF"/>
</dbReference>
<accession>A0AAV7L367</accession>
<keyword evidence="4" id="KW-0812">Transmembrane</keyword>
<dbReference type="InterPro" id="IPR008996">
    <property type="entry name" value="IL1/FGF"/>
</dbReference>
<proteinExistence type="inferred from homology"/>
<dbReference type="Gene3D" id="2.80.10.50">
    <property type="match status" value="1"/>
</dbReference>
<evidence type="ECO:0000256" key="2">
    <source>
        <dbReference type="ARBA" id="ARBA00023030"/>
    </source>
</evidence>
<dbReference type="FunFam" id="2.80.10.50:FF:000004">
    <property type="entry name" value="Fibroblast growth factor"/>
    <property type="match status" value="1"/>
</dbReference>
<keyword evidence="4" id="KW-1133">Transmembrane helix</keyword>
<dbReference type="GO" id="GO:0008083">
    <property type="term" value="F:growth factor activity"/>
    <property type="evidence" value="ECO:0007669"/>
    <property type="project" value="UniProtKB-KW"/>
</dbReference>
<dbReference type="SUPFAM" id="SSF50353">
    <property type="entry name" value="Cytokine"/>
    <property type="match status" value="1"/>
</dbReference>
<keyword evidence="6" id="KW-1185">Reference proteome</keyword>
<keyword evidence="2" id="KW-0339">Growth factor</keyword>
<sequence length="172" mass="19761">MGRRGGSGPHGWVSSYLLLALALGAAASYPHLEGDVRWRWLYSSTHYFLHLDGDGGVRGRRWGHAGQSVLEIRSVNVGVVVIKSVHNGHYLAMNKKGRLYGTREYNPNCRFKERIEENGYNTYASWRWKHRGRQMFVSLNGRGAPRRGHRTRRKHFSAHFLPMLVSARPFPY</sequence>
<dbReference type="AlphaFoldDB" id="A0AAV7L367"/>
<comment type="caution">
    <text evidence="5">The sequence shown here is derived from an EMBL/GenBank/DDBJ whole genome shotgun (WGS) entry which is preliminary data.</text>
</comment>
<reference evidence="5" key="1">
    <citation type="journal article" date="2022" name="bioRxiv">
        <title>Sequencing and chromosome-scale assembly of the giantPleurodeles waltlgenome.</title>
        <authorList>
            <person name="Brown T."/>
            <person name="Elewa A."/>
            <person name="Iarovenko S."/>
            <person name="Subramanian E."/>
            <person name="Araus A.J."/>
            <person name="Petzold A."/>
            <person name="Susuki M."/>
            <person name="Suzuki K.-i.T."/>
            <person name="Hayashi T."/>
            <person name="Toyoda A."/>
            <person name="Oliveira C."/>
            <person name="Osipova E."/>
            <person name="Leigh N.D."/>
            <person name="Simon A."/>
            <person name="Yun M.H."/>
        </authorList>
    </citation>
    <scope>NUCLEOTIDE SEQUENCE</scope>
    <source>
        <strain evidence="5">20211129_DDA</strain>
        <tissue evidence="5">Liver</tissue>
    </source>
</reference>
<dbReference type="CDD" id="cd23321">
    <property type="entry name" value="beta-trefoil_FGF22"/>
    <property type="match status" value="1"/>
</dbReference>
<keyword evidence="4" id="KW-0472">Membrane</keyword>
<dbReference type="SMART" id="SM00442">
    <property type="entry name" value="FGF"/>
    <property type="match status" value="1"/>
</dbReference>
<name>A0AAV7L367_PLEWA</name>
<protein>
    <recommendedName>
        <fullName evidence="3">Fibroblast growth factor</fullName>
        <shortName evidence="3">FGF</shortName>
    </recommendedName>
</protein>
<gene>
    <name evidence="5" type="ORF">NDU88_006235</name>
</gene>
<feature type="transmembrane region" description="Helical" evidence="4">
    <location>
        <begin position="12"/>
        <end position="32"/>
    </location>
</feature>
<dbReference type="PRINTS" id="PR00263">
    <property type="entry name" value="HBGFFGF"/>
</dbReference>
<organism evidence="5 6">
    <name type="scientific">Pleurodeles waltl</name>
    <name type="common">Iberian ribbed newt</name>
    <dbReference type="NCBI Taxonomy" id="8319"/>
    <lineage>
        <taxon>Eukaryota</taxon>
        <taxon>Metazoa</taxon>
        <taxon>Chordata</taxon>
        <taxon>Craniata</taxon>
        <taxon>Vertebrata</taxon>
        <taxon>Euteleostomi</taxon>
        <taxon>Amphibia</taxon>
        <taxon>Batrachia</taxon>
        <taxon>Caudata</taxon>
        <taxon>Salamandroidea</taxon>
        <taxon>Salamandridae</taxon>
        <taxon>Pleurodelinae</taxon>
        <taxon>Pleurodeles</taxon>
    </lineage>
</organism>
<evidence type="ECO:0000313" key="6">
    <source>
        <dbReference type="Proteomes" id="UP001066276"/>
    </source>
</evidence>
<evidence type="ECO:0000256" key="1">
    <source>
        <dbReference type="ARBA" id="ARBA00007936"/>
    </source>
</evidence>